<dbReference type="HOGENOM" id="CLU_1532568_0_0_1"/>
<dbReference type="AlphaFoldDB" id="A0A0D2EPU5"/>
<keyword evidence="3" id="KW-1185">Reference proteome</keyword>
<proteinExistence type="predicted"/>
<dbReference type="EMBL" id="KN847319">
    <property type="protein sequence ID" value="KIW57593.1"/>
    <property type="molecule type" value="Genomic_DNA"/>
</dbReference>
<gene>
    <name evidence="2" type="ORF">PV05_06132</name>
</gene>
<evidence type="ECO:0000256" key="1">
    <source>
        <dbReference type="SAM" id="MobiDB-lite"/>
    </source>
</evidence>
<accession>A0A0D2EPU5</accession>
<evidence type="ECO:0000313" key="2">
    <source>
        <dbReference type="EMBL" id="KIW57593.1"/>
    </source>
</evidence>
<dbReference type="Proteomes" id="UP000054342">
    <property type="component" value="Unassembled WGS sequence"/>
</dbReference>
<dbReference type="RefSeq" id="XP_013318177.1">
    <property type="nucleotide sequence ID" value="XM_013462723.1"/>
</dbReference>
<reference evidence="2 3" key="1">
    <citation type="submission" date="2015-01" db="EMBL/GenBank/DDBJ databases">
        <title>The Genome Sequence of Exophiala xenobiotica CBS118157.</title>
        <authorList>
            <consortium name="The Broad Institute Genomics Platform"/>
            <person name="Cuomo C."/>
            <person name="de Hoog S."/>
            <person name="Gorbushina A."/>
            <person name="Stielow B."/>
            <person name="Teixiera M."/>
            <person name="Abouelleil A."/>
            <person name="Chapman S.B."/>
            <person name="Priest M."/>
            <person name="Young S.K."/>
            <person name="Wortman J."/>
            <person name="Nusbaum C."/>
            <person name="Birren B."/>
        </authorList>
    </citation>
    <scope>NUCLEOTIDE SEQUENCE [LARGE SCALE GENOMIC DNA]</scope>
    <source>
        <strain evidence="2 3">CBS 118157</strain>
    </source>
</reference>
<dbReference type="GeneID" id="25328040"/>
<organism evidence="2 3">
    <name type="scientific">Exophiala xenobiotica</name>
    <dbReference type="NCBI Taxonomy" id="348802"/>
    <lineage>
        <taxon>Eukaryota</taxon>
        <taxon>Fungi</taxon>
        <taxon>Dikarya</taxon>
        <taxon>Ascomycota</taxon>
        <taxon>Pezizomycotina</taxon>
        <taxon>Eurotiomycetes</taxon>
        <taxon>Chaetothyriomycetidae</taxon>
        <taxon>Chaetothyriales</taxon>
        <taxon>Herpotrichiellaceae</taxon>
        <taxon>Exophiala</taxon>
    </lineage>
</organism>
<protein>
    <submittedName>
        <fullName evidence="2">Uncharacterized protein</fullName>
    </submittedName>
</protein>
<evidence type="ECO:0000313" key="3">
    <source>
        <dbReference type="Proteomes" id="UP000054342"/>
    </source>
</evidence>
<feature type="region of interest" description="Disordered" evidence="1">
    <location>
        <begin position="142"/>
        <end position="175"/>
    </location>
</feature>
<name>A0A0D2EPU5_9EURO</name>
<sequence>MIYRLDQGQLDTVQYFPADEYTAEDTPRGHLQNYLANMHIFRTRHESKRVFLWLMNPVRRLSQGSSIKIALSSLQKTTEALISQQQEFTTTHVAGQSPQMWLLLRSGRLISSFPFTNTESILLLFWALVALSLSRMHQLNHPQAQQPPWRKGSLPVALSDSLNGTPAGAKDERLK</sequence>